<feature type="region of interest" description="Disordered" evidence="1">
    <location>
        <begin position="1"/>
        <end position="39"/>
    </location>
</feature>
<dbReference type="RefSeq" id="WP_165380349.1">
    <property type="nucleotide sequence ID" value="NZ_SCFB01000006.1"/>
</dbReference>
<dbReference type="Proteomes" id="UP000293550">
    <property type="component" value="Unassembled WGS sequence"/>
</dbReference>
<dbReference type="EMBL" id="SCFB01000006">
    <property type="protein sequence ID" value="RZI45846.1"/>
    <property type="molecule type" value="Genomic_DNA"/>
</dbReference>
<dbReference type="InterPro" id="IPR037291">
    <property type="entry name" value="DUF4139"/>
</dbReference>
<dbReference type="PANTHER" id="PTHR38075">
    <property type="entry name" value="DUF4139 DOMAIN-CONTAINING PROTEIN"/>
    <property type="match status" value="1"/>
</dbReference>
<protein>
    <submittedName>
        <fullName evidence="4">DUF4139 domain-containing protein</fullName>
    </submittedName>
</protein>
<organism evidence="4 5">
    <name type="scientific">Candidatus Finniella inopinata</name>
    <dbReference type="NCBI Taxonomy" id="1696036"/>
    <lineage>
        <taxon>Bacteria</taxon>
        <taxon>Pseudomonadati</taxon>
        <taxon>Pseudomonadota</taxon>
        <taxon>Alphaproteobacteria</taxon>
        <taxon>Holosporales</taxon>
        <taxon>Candidatus Paracaedibacteraceae</taxon>
        <taxon>Candidatus Finniella</taxon>
    </lineage>
</organism>
<evidence type="ECO:0000256" key="1">
    <source>
        <dbReference type="SAM" id="MobiDB-lite"/>
    </source>
</evidence>
<dbReference type="AlphaFoldDB" id="A0A4Q7DM39"/>
<gene>
    <name evidence="4" type="ORF">EQU50_05270</name>
</gene>
<name>A0A4Q7DM39_9PROT</name>
<feature type="compositionally biased region" description="Polar residues" evidence="1">
    <location>
        <begin position="1"/>
        <end position="12"/>
    </location>
</feature>
<dbReference type="PANTHER" id="PTHR38075:SF1">
    <property type="entry name" value="DUF4139 DOMAIN-CONTAINING PROTEIN"/>
    <property type="match status" value="1"/>
</dbReference>
<proteinExistence type="predicted"/>
<dbReference type="Pfam" id="PF13600">
    <property type="entry name" value="DUF4140"/>
    <property type="match status" value="1"/>
</dbReference>
<dbReference type="Pfam" id="PF13598">
    <property type="entry name" value="DUF4139"/>
    <property type="match status" value="1"/>
</dbReference>
<sequence>MSLSCHQKTMGDTNAAPVEPQTQSLETPKKSDSSNEEDTTNITVYKDAALIQKIVKLPLESGCHIYKIDGIAETIDPSSLMLEIQSNSKSGQIKEYSLKPNSNPQKQTNGEKSLEAVITTQQHDPQNRLSLLYLFKNLSWHIKYALKIDHPSETLSLIGMIEANNQSGIDLNNVKLHFIDSNEPVSVKESHLVNFEEKKTNQTVYSYPDRVSLEKNASKRLNWISSPAIRFQKQYRVYVGGQYLEDLYGKLTQPVVETWLVFSNTQKQGLGLHLLAGQVAIYTKGSNNNPESLGAADIPATAVDQDIHLKIPSGDIWTTVTVKTEMEQTEFKKLTDKATEANYRLCLKNTGHGSVSIQVVLDFPVNCTIIKTNKSHTVDSHRQYSWNIEIPPESEVDLKYRIQVDLS</sequence>
<accession>A0A4Q7DM39</accession>
<feature type="domain" description="DUF4139" evidence="2">
    <location>
        <begin position="129"/>
        <end position="405"/>
    </location>
</feature>
<feature type="domain" description="DUF4140" evidence="3">
    <location>
        <begin position="42"/>
        <end position="122"/>
    </location>
</feature>
<evidence type="ECO:0000259" key="3">
    <source>
        <dbReference type="Pfam" id="PF13600"/>
    </source>
</evidence>
<evidence type="ECO:0000259" key="2">
    <source>
        <dbReference type="Pfam" id="PF13598"/>
    </source>
</evidence>
<evidence type="ECO:0000313" key="4">
    <source>
        <dbReference type="EMBL" id="RZI45846.1"/>
    </source>
</evidence>
<reference evidence="4 5" key="1">
    <citation type="submission" date="2018-10" db="EMBL/GenBank/DDBJ databases">
        <title>An updated phylogeny of the Alphaproteobacteria reveals that the parasitic Rickettsiales and Holosporales have independent origins.</title>
        <authorList>
            <person name="Munoz-Gomez S.A."/>
            <person name="Hess S."/>
            <person name="Burger G."/>
            <person name="Lang B.F."/>
            <person name="Susko E."/>
            <person name="Slamovits C.H."/>
            <person name="Roger A.J."/>
        </authorList>
    </citation>
    <scope>NUCLEOTIDE SEQUENCE [LARGE SCALE GENOMIC DNA]</scope>
    <source>
        <strain evidence="4">HOLO01</strain>
    </source>
</reference>
<evidence type="ECO:0000313" key="5">
    <source>
        <dbReference type="Proteomes" id="UP000293550"/>
    </source>
</evidence>
<dbReference type="InterPro" id="IPR025554">
    <property type="entry name" value="DUF4140"/>
</dbReference>
<keyword evidence="5" id="KW-1185">Reference proteome</keyword>
<comment type="caution">
    <text evidence="4">The sequence shown here is derived from an EMBL/GenBank/DDBJ whole genome shotgun (WGS) entry which is preliminary data.</text>
</comment>